<dbReference type="Proteomes" id="UP000315400">
    <property type="component" value="Unassembled WGS sequence"/>
</dbReference>
<dbReference type="SUPFAM" id="SSF63411">
    <property type="entry name" value="LuxS/MPP-like metallohydrolase"/>
    <property type="match status" value="1"/>
</dbReference>
<dbReference type="Gene3D" id="3.30.830.10">
    <property type="entry name" value="Metalloenzyme, LuxS/M16 peptidase-like"/>
    <property type="match status" value="1"/>
</dbReference>
<proteinExistence type="predicted"/>
<reference evidence="2 3" key="1">
    <citation type="submission" date="2019-06" db="EMBL/GenBank/DDBJ databases">
        <title>Metagenome assembled Genome of Spiribacter salinus SL48-SHIP from the microbial mat of Salt Lake 48 (Novosibirsk region, Russia).</title>
        <authorList>
            <person name="Shipova A."/>
            <person name="Rozanov A.S."/>
            <person name="Bryanskaya A.V."/>
            <person name="Peltek S.E."/>
        </authorList>
    </citation>
    <scope>NUCLEOTIDE SEQUENCE [LARGE SCALE GENOMIC DNA]</scope>
    <source>
        <strain evidence="2">SL48-SHIP-2</strain>
    </source>
</reference>
<feature type="chain" id="PRO_5022131564" evidence="1">
    <location>
        <begin position="23"/>
        <end position="236"/>
    </location>
</feature>
<evidence type="ECO:0000256" key="1">
    <source>
        <dbReference type="SAM" id="SignalP"/>
    </source>
</evidence>
<dbReference type="GO" id="GO:0046872">
    <property type="term" value="F:metal ion binding"/>
    <property type="evidence" value="ECO:0007669"/>
    <property type="project" value="InterPro"/>
</dbReference>
<feature type="non-terminal residue" evidence="2">
    <location>
        <position position="236"/>
    </location>
</feature>
<organism evidence="2 3">
    <name type="scientific">Spiribacter salinus</name>
    <dbReference type="NCBI Taxonomy" id="1335746"/>
    <lineage>
        <taxon>Bacteria</taxon>
        <taxon>Pseudomonadati</taxon>
        <taxon>Pseudomonadota</taxon>
        <taxon>Gammaproteobacteria</taxon>
        <taxon>Chromatiales</taxon>
        <taxon>Ectothiorhodospiraceae</taxon>
        <taxon>Spiribacter</taxon>
    </lineage>
</organism>
<feature type="signal peptide" evidence="1">
    <location>
        <begin position="1"/>
        <end position="22"/>
    </location>
</feature>
<name>A0A540V1C7_9GAMM</name>
<evidence type="ECO:0000313" key="2">
    <source>
        <dbReference type="EMBL" id="TQE90562.1"/>
    </source>
</evidence>
<accession>A0A540V1C7</accession>
<evidence type="ECO:0000313" key="3">
    <source>
        <dbReference type="Proteomes" id="UP000315400"/>
    </source>
</evidence>
<gene>
    <name evidence="2" type="ORF">FKY71_20400</name>
</gene>
<dbReference type="EMBL" id="VIFK01000717">
    <property type="protein sequence ID" value="TQE90562.1"/>
    <property type="molecule type" value="Genomic_DNA"/>
</dbReference>
<dbReference type="AlphaFoldDB" id="A0A540V1C7"/>
<sequence length="236" mass="27326">MPRSSLLLLLCIWIISSATADAQPLQVDVQERVLDNGVTVLVWERPAAGRIGAPIAEAVERLQREVTDERNRLADCFRQRDVTAEVEASCTHARLDSLETLHLELAAEQNAMTTGIAFDLIYQRAGGTGLTASTGRDWMKFDIDLPANQLELFMWMERSRVENPVFRYFEPEREVVVDQIRRQDNRPDGPYRRVLRSLTYDAHPYGWAHWFSDLTRATREDHWEIFYTYFIPQNLV</sequence>
<dbReference type="InterPro" id="IPR011249">
    <property type="entry name" value="Metalloenz_LuxS/M16"/>
</dbReference>
<comment type="caution">
    <text evidence="2">The sequence shown here is derived from an EMBL/GenBank/DDBJ whole genome shotgun (WGS) entry which is preliminary data.</text>
</comment>
<keyword evidence="1" id="KW-0732">Signal</keyword>
<protein>
    <submittedName>
        <fullName evidence="2">Insulinase family protein</fullName>
    </submittedName>
</protein>